<comment type="subcellular location">
    <subcellularLocation>
        <location evidence="1">Membrane</location>
        <topology evidence="1">Multi-pass membrane protein</topology>
    </subcellularLocation>
</comment>
<evidence type="ECO:0000256" key="4">
    <source>
        <dbReference type="ARBA" id="ARBA00022692"/>
    </source>
</evidence>
<feature type="transmembrane region" description="Helical" evidence="7">
    <location>
        <begin position="225"/>
        <end position="246"/>
    </location>
</feature>
<dbReference type="AlphaFoldDB" id="A0A132NWV5"/>
<evidence type="ECO:0000256" key="2">
    <source>
        <dbReference type="ARBA" id="ARBA00007863"/>
    </source>
</evidence>
<protein>
    <submittedName>
        <fullName evidence="8">Membrane protein</fullName>
    </submittedName>
</protein>
<feature type="transmembrane region" description="Helical" evidence="7">
    <location>
        <begin position="50"/>
        <end position="70"/>
    </location>
</feature>
<feature type="transmembrane region" description="Helical" evidence="7">
    <location>
        <begin position="280"/>
        <end position="298"/>
    </location>
</feature>
<evidence type="ECO:0000313" key="8">
    <source>
        <dbReference type="EMBL" id="KWX14551.1"/>
    </source>
</evidence>
<keyword evidence="3" id="KW-0813">Transport</keyword>
<gene>
    <name evidence="8" type="ORF">QR46_1436</name>
</gene>
<organism evidence="8 9">
    <name type="scientific">Giardia duodenalis assemblage B</name>
    <dbReference type="NCBI Taxonomy" id="1394984"/>
    <lineage>
        <taxon>Eukaryota</taxon>
        <taxon>Metamonada</taxon>
        <taxon>Diplomonadida</taxon>
        <taxon>Hexamitidae</taxon>
        <taxon>Giardiinae</taxon>
        <taxon>Giardia</taxon>
    </lineage>
</organism>
<feature type="transmembrane region" description="Helical" evidence="7">
    <location>
        <begin position="12"/>
        <end position="30"/>
    </location>
</feature>
<keyword evidence="6 7" id="KW-0472">Membrane</keyword>
<dbReference type="OrthoDB" id="429955at2759"/>
<reference evidence="8 9" key="1">
    <citation type="journal article" date="2015" name="Mol. Biochem. Parasitol.">
        <title>Identification of polymorphic genes for use in assemblage B genotyping assays through comparative genomics of multiple assemblage B Giardia duodenalis isolates.</title>
        <authorList>
            <person name="Wielinga C."/>
            <person name="Thompson R.C."/>
            <person name="Monis P."/>
            <person name="Ryan U."/>
        </authorList>
    </citation>
    <scope>NUCLEOTIDE SEQUENCE [LARGE SCALE GENOMIC DNA]</scope>
    <source>
        <strain evidence="8 9">BAH15c1</strain>
    </source>
</reference>
<proteinExistence type="inferred from homology"/>
<feature type="transmembrane region" description="Helical" evidence="7">
    <location>
        <begin position="164"/>
        <end position="186"/>
    </location>
</feature>
<feature type="transmembrane region" description="Helical" evidence="7">
    <location>
        <begin position="91"/>
        <end position="124"/>
    </location>
</feature>
<dbReference type="Pfam" id="PF06027">
    <property type="entry name" value="SLC35F"/>
    <property type="match status" value="1"/>
</dbReference>
<keyword evidence="5 7" id="KW-1133">Transmembrane helix</keyword>
<dbReference type="InterPro" id="IPR009262">
    <property type="entry name" value="SLC35_F1/F2/F6"/>
</dbReference>
<dbReference type="GO" id="GO:0022857">
    <property type="term" value="F:transmembrane transporter activity"/>
    <property type="evidence" value="ECO:0007669"/>
    <property type="project" value="InterPro"/>
</dbReference>
<evidence type="ECO:0000256" key="3">
    <source>
        <dbReference type="ARBA" id="ARBA00022448"/>
    </source>
</evidence>
<feature type="transmembrane region" description="Helical" evidence="7">
    <location>
        <begin position="252"/>
        <end position="273"/>
    </location>
</feature>
<dbReference type="GO" id="GO:0016020">
    <property type="term" value="C:membrane"/>
    <property type="evidence" value="ECO:0007669"/>
    <property type="project" value="UniProtKB-SubCell"/>
</dbReference>
<evidence type="ECO:0000256" key="7">
    <source>
        <dbReference type="SAM" id="Phobius"/>
    </source>
</evidence>
<dbReference type="PANTHER" id="PTHR14233:SF4">
    <property type="entry name" value="SOLUTE CARRIER FAMILY 35 MEMBER F2"/>
    <property type="match status" value="1"/>
</dbReference>
<sequence>MQCNASCRCSRKFVLAVVLGQICAIGNSASGVFNDLLSGINVSVPFLQSMLFYGLLLFLWVLPSVHKFFVHRARDAGFFLLSGMLDITANSLAIMSFVYTSVGAVLLILCLSTPFSMILSLVITKTRFSWMQVMFSCFATGFAILFVVLDTLGDESKHRIPGDLLAMGAAFIYGLTSVINEFIIGSYTPVQFLARLSIGAFTLALILFLCLEMNNIQILATAQPWGYIVGYLVSLIVMYSVLPLVIKYGGAVVFNISLISCNVYGMLASLIIFKYKYVPWIAIPVLGIIGSLTGYFLSPSSSTCCRVTPVSTEAVPESDQQSKTSAPLSV</sequence>
<comment type="similarity">
    <text evidence="2">Belongs to the SLC35F solute transporter family.</text>
</comment>
<feature type="transmembrane region" description="Helical" evidence="7">
    <location>
        <begin position="192"/>
        <end position="213"/>
    </location>
</feature>
<evidence type="ECO:0000256" key="1">
    <source>
        <dbReference type="ARBA" id="ARBA00004141"/>
    </source>
</evidence>
<dbReference type="Proteomes" id="UP000070089">
    <property type="component" value="Unassembled WGS sequence"/>
</dbReference>
<dbReference type="PANTHER" id="PTHR14233">
    <property type="entry name" value="DUF914-RELATED"/>
    <property type="match status" value="1"/>
</dbReference>
<accession>A0A132NWV5</accession>
<evidence type="ECO:0000256" key="5">
    <source>
        <dbReference type="ARBA" id="ARBA00022989"/>
    </source>
</evidence>
<keyword evidence="4 7" id="KW-0812">Transmembrane</keyword>
<feature type="transmembrane region" description="Helical" evidence="7">
    <location>
        <begin position="130"/>
        <end position="152"/>
    </location>
</feature>
<dbReference type="EMBL" id="JXTI01000029">
    <property type="protein sequence ID" value="KWX14551.1"/>
    <property type="molecule type" value="Genomic_DNA"/>
</dbReference>
<dbReference type="InterPro" id="IPR052221">
    <property type="entry name" value="SLC35F_Transporter"/>
</dbReference>
<evidence type="ECO:0000313" key="9">
    <source>
        <dbReference type="Proteomes" id="UP000070089"/>
    </source>
</evidence>
<dbReference type="VEuPathDB" id="GiardiaDB:QR46_1436"/>
<comment type="caution">
    <text evidence="8">The sequence shown here is derived from an EMBL/GenBank/DDBJ whole genome shotgun (WGS) entry which is preliminary data.</text>
</comment>
<name>A0A132NWV5_GIAIN</name>
<evidence type="ECO:0000256" key="6">
    <source>
        <dbReference type="ARBA" id="ARBA00023136"/>
    </source>
</evidence>